<evidence type="ECO:0000256" key="9">
    <source>
        <dbReference type="ARBA" id="ARBA00023004"/>
    </source>
</evidence>
<dbReference type="GO" id="GO:0020037">
    <property type="term" value="F:heme binding"/>
    <property type="evidence" value="ECO:0007669"/>
    <property type="project" value="InterPro"/>
</dbReference>
<dbReference type="InterPro" id="IPR050665">
    <property type="entry name" value="Cytochrome_P450_Monooxygen"/>
</dbReference>
<dbReference type="Pfam" id="PF00067">
    <property type="entry name" value="p450"/>
    <property type="match status" value="1"/>
</dbReference>
<evidence type="ECO:0000256" key="8">
    <source>
        <dbReference type="ARBA" id="ARBA00023002"/>
    </source>
</evidence>
<keyword evidence="11" id="KW-0472">Membrane</keyword>
<dbReference type="GO" id="GO:0004497">
    <property type="term" value="F:monooxygenase activity"/>
    <property type="evidence" value="ECO:0007669"/>
    <property type="project" value="UniProtKB-KW"/>
</dbReference>
<dbReference type="GO" id="GO:0005506">
    <property type="term" value="F:iron ion binding"/>
    <property type="evidence" value="ECO:0007669"/>
    <property type="project" value="InterPro"/>
</dbReference>
<evidence type="ECO:0000256" key="6">
    <source>
        <dbReference type="ARBA" id="ARBA00022723"/>
    </source>
</evidence>
<evidence type="ECO:0000256" key="2">
    <source>
        <dbReference type="ARBA" id="ARBA00004167"/>
    </source>
</evidence>
<keyword evidence="10 13" id="KW-0503">Monooxygenase</keyword>
<dbReference type="GO" id="GO:0016131">
    <property type="term" value="P:brassinosteroid metabolic process"/>
    <property type="evidence" value="ECO:0007669"/>
    <property type="project" value="TreeGrafter"/>
</dbReference>
<evidence type="ECO:0000256" key="7">
    <source>
        <dbReference type="ARBA" id="ARBA00022989"/>
    </source>
</evidence>
<dbReference type="GO" id="GO:0016705">
    <property type="term" value="F:oxidoreductase activity, acting on paired donors, with incorporation or reduction of molecular oxygen"/>
    <property type="evidence" value="ECO:0007669"/>
    <property type="project" value="InterPro"/>
</dbReference>
<dbReference type="GO" id="GO:0016020">
    <property type="term" value="C:membrane"/>
    <property type="evidence" value="ECO:0007669"/>
    <property type="project" value="UniProtKB-SubCell"/>
</dbReference>
<proteinExistence type="inferred from homology"/>
<dbReference type="Proteomes" id="UP000836841">
    <property type="component" value="Chromosome 4"/>
</dbReference>
<name>A0AAU9S9E8_THLAR</name>
<protein>
    <recommendedName>
        <fullName evidence="16">Cytochrome P450</fullName>
    </recommendedName>
</protein>
<evidence type="ECO:0000256" key="4">
    <source>
        <dbReference type="ARBA" id="ARBA00022617"/>
    </source>
</evidence>
<dbReference type="SUPFAM" id="SSF48264">
    <property type="entry name" value="Cytochrome P450"/>
    <property type="match status" value="1"/>
</dbReference>
<dbReference type="InterPro" id="IPR036396">
    <property type="entry name" value="Cyt_P450_sf"/>
</dbReference>
<comment type="cofactor">
    <cofactor evidence="1 12">
        <name>heme</name>
        <dbReference type="ChEBI" id="CHEBI:30413"/>
    </cofactor>
</comment>
<dbReference type="InterPro" id="IPR017972">
    <property type="entry name" value="Cyt_P450_CS"/>
</dbReference>
<dbReference type="Gene3D" id="1.10.630.10">
    <property type="entry name" value="Cytochrome P450"/>
    <property type="match status" value="1"/>
</dbReference>
<evidence type="ECO:0000313" key="14">
    <source>
        <dbReference type="EMBL" id="CAH2060701.1"/>
    </source>
</evidence>
<dbReference type="CDD" id="cd20639">
    <property type="entry name" value="CYP734"/>
    <property type="match status" value="1"/>
</dbReference>
<dbReference type="AlphaFoldDB" id="A0AAU9S9E8"/>
<reference evidence="14 15" key="1">
    <citation type="submission" date="2022-03" db="EMBL/GenBank/DDBJ databases">
        <authorList>
            <person name="Nunn A."/>
            <person name="Chopra R."/>
            <person name="Nunn A."/>
            <person name="Contreras Garrido A."/>
        </authorList>
    </citation>
    <scope>NUCLEOTIDE SEQUENCE [LARGE SCALE GENOMIC DNA]</scope>
</reference>
<comment type="similarity">
    <text evidence="3 13">Belongs to the cytochrome P450 family.</text>
</comment>
<keyword evidence="15" id="KW-1185">Reference proteome</keyword>
<dbReference type="InterPro" id="IPR002401">
    <property type="entry name" value="Cyt_P450_E_grp-I"/>
</dbReference>
<organism evidence="14 15">
    <name type="scientific">Thlaspi arvense</name>
    <name type="common">Field penny-cress</name>
    <dbReference type="NCBI Taxonomy" id="13288"/>
    <lineage>
        <taxon>Eukaryota</taxon>
        <taxon>Viridiplantae</taxon>
        <taxon>Streptophyta</taxon>
        <taxon>Embryophyta</taxon>
        <taxon>Tracheophyta</taxon>
        <taxon>Spermatophyta</taxon>
        <taxon>Magnoliopsida</taxon>
        <taxon>eudicotyledons</taxon>
        <taxon>Gunneridae</taxon>
        <taxon>Pentapetalae</taxon>
        <taxon>rosids</taxon>
        <taxon>malvids</taxon>
        <taxon>Brassicales</taxon>
        <taxon>Brassicaceae</taxon>
        <taxon>Thlaspideae</taxon>
        <taxon>Thlaspi</taxon>
    </lineage>
</organism>
<feature type="binding site" description="axial binding residue" evidence="12">
    <location>
        <position position="402"/>
    </location>
    <ligand>
        <name>heme</name>
        <dbReference type="ChEBI" id="CHEBI:30413"/>
    </ligand>
    <ligandPart>
        <name>Fe</name>
        <dbReference type="ChEBI" id="CHEBI:18248"/>
    </ligandPart>
</feature>
<evidence type="ECO:0000256" key="1">
    <source>
        <dbReference type="ARBA" id="ARBA00001971"/>
    </source>
</evidence>
<evidence type="ECO:0000256" key="3">
    <source>
        <dbReference type="ARBA" id="ARBA00010617"/>
    </source>
</evidence>
<accession>A0AAU9S9E8</accession>
<keyword evidence="5" id="KW-0812">Transmembrane</keyword>
<keyword evidence="9 12" id="KW-0408">Iron</keyword>
<dbReference type="PANTHER" id="PTHR24282:SF224">
    <property type="entry name" value="CYTOCHROME P450 734A1"/>
    <property type="match status" value="1"/>
</dbReference>
<evidence type="ECO:0000256" key="12">
    <source>
        <dbReference type="PIRSR" id="PIRSR602401-1"/>
    </source>
</evidence>
<dbReference type="PRINTS" id="PR00463">
    <property type="entry name" value="EP450I"/>
</dbReference>
<evidence type="ECO:0000256" key="10">
    <source>
        <dbReference type="ARBA" id="ARBA00023033"/>
    </source>
</evidence>
<evidence type="ECO:0008006" key="16">
    <source>
        <dbReference type="Google" id="ProtNLM"/>
    </source>
</evidence>
<evidence type="ECO:0000256" key="13">
    <source>
        <dbReference type="RuleBase" id="RU000461"/>
    </source>
</evidence>
<sequence length="460" mass="52479">MFSMSLLWWRPRKIEEHFSKQGIRGPPYHFFIGATFLVWFGPTFRLTVADPDLIREIFSKSEFYEKNEAHPLVKQLEGDGLLSLKGEKWAYHRKIISPTFHMENLKLLVPVVSKSVTEMVEKWSEKLSENGDVEIDVYEWFQILTEDVISRTAFGSSYEDGRAIFRLQAQQMILCAEAFQKVFIPGYRFFPTKGNLKSWKLDKEIRKSLLRLIERRRKIAGKGDGEEVKEPEPTAKDLLGLMIQAKNVTVQDIVEECKSFFFAGKQTTSNLLTWTTILLAMHPEWQAKARDEVLRVCGSRDVPTKDHVVKLKTLGMILNESLRLYPPIVATIRRAKSDVELGGYKIPCGTELLIPIIAVHHDQAIWGNDVSEFNPARFANGVPRAAKHPVGFIPFGLGVRTCIGQNLAILQAKLTLAIMIQRSTFHLAPTYQHAPTVLMLLYPQHGAPITFRRLNNCEDC</sequence>
<dbReference type="PRINTS" id="PR00385">
    <property type="entry name" value="P450"/>
</dbReference>
<evidence type="ECO:0000313" key="15">
    <source>
        <dbReference type="Proteomes" id="UP000836841"/>
    </source>
</evidence>
<keyword evidence="4 12" id="KW-0349">Heme</keyword>
<dbReference type="FunFam" id="1.10.630.10:FF:000029">
    <property type="entry name" value="Cytochrome P450 734A1"/>
    <property type="match status" value="1"/>
</dbReference>
<gene>
    <name evidence="14" type="ORF">TAV2_LOCUS13480</name>
</gene>
<dbReference type="PANTHER" id="PTHR24282">
    <property type="entry name" value="CYTOCHROME P450 FAMILY MEMBER"/>
    <property type="match status" value="1"/>
</dbReference>
<evidence type="ECO:0000256" key="11">
    <source>
        <dbReference type="ARBA" id="ARBA00023136"/>
    </source>
</evidence>
<dbReference type="GO" id="GO:0010268">
    <property type="term" value="P:brassinosteroid homeostasis"/>
    <property type="evidence" value="ECO:0007669"/>
    <property type="project" value="TreeGrafter"/>
</dbReference>
<dbReference type="InterPro" id="IPR001128">
    <property type="entry name" value="Cyt_P450"/>
</dbReference>
<evidence type="ECO:0000256" key="5">
    <source>
        <dbReference type="ARBA" id="ARBA00022692"/>
    </source>
</evidence>
<dbReference type="EMBL" id="OU466860">
    <property type="protein sequence ID" value="CAH2060701.1"/>
    <property type="molecule type" value="Genomic_DNA"/>
</dbReference>
<keyword evidence="8 13" id="KW-0560">Oxidoreductase</keyword>
<dbReference type="PROSITE" id="PS00086">
    <property type="entry name" value="CYTOCHROME_P450"/>
    <property type="match status" value="1"/>
</dbReference>
<keyword evidence="7" id="KW-1133">Transmembrane helix</keyword>
<keyword evidence="6 12" id="KW-0479">Metal-binding</keyword>
<comment type="subcellular location">
    <subcellularLocation>
        <location evidence="2">Membrane</location>
        <topology evidence="2">Single-pass membrane protein</topology>
    </subcellularLocation>
</comment>